<dbReference type="EMBL" id="JXLU01000136">
    <property type="protein sequence ID" value="KIO70850.1"/>
    <property type="molecule type" value="Genomic_DNA"/>
</dbReference>
<comment type="caution">
    <text evidence="1">The sequence shown here is derived from an EMBL/GenBank/DDBJ whole genome shotgun (WGS) entry which is preliminary data.</text>
</comment>
<reference evidence="1 2" key="1">
    <citation type="submission" date="2015-01" db="EMBL/GenBank/DDBJ databases">
        <title>Draft Genome Sequences of Four Bacillus thermoamylovorans Strains, Isolated From Food Products.</title>
        <authorList>
            <person name="Krawcyk A.O."/>
            <person name="Berendsen E.M."/>
            <person name="Eijlander R.T."/>
            <person name="de Jong A."/>
            <person name="Wells-Bennik M."/>
            <person name="Kuipers O.P."/>
        </authorList>
    </citation>
    <scope>NUCLEOTIDE SEQUENCE [LARGE SCALE GENOMIC DNA]</scope>
    <source>
        <strain evidence="1 2">B4167</strain>
    </source>
</reference>
<organism evidence="1 2">
    <name type="scientific">Caldibacillus thermoamylovorans</name>
    <dbReference type="NCBI Taxonomy" id="35841"/>
    <lineage>
        <taxon>Bacteria</taxon>
        <taxon>Bacillati</taxon>
        <taxon>Bacillota</taxon>
        <taxon>Bacilli</taxon>
        <taxon>Bacillales</taxon>
        <taxon>Bacillaceae</taxon>
        <taxon>Caldibacillus</taxon>
    </lineage>
</organism>
<proteinExistence type="predicted"/>
<dbReference type="RefSeq" id="WP_152618016.1">
    <property type="nucleotide sequence ID" value="NZ_JAMATD010000009.1"/>
</dbReference>
<sequence>MDKIGEEMSEQRSILATKSVLAVILSRETPFLDDETRSRHLFEVKNARFWRRDPFSSLF</sequence>
<accession>A0ABD4A397</accession>
<evidence type="ECO:0000313" key="2">
    <source>
        <dbReference type="Proteomes" id="UP000032076"/>
    </source>
</evidence>
<name>A0ABD4A397_9BACI</name>
<protein>
    <submittedName>
        <fullName evidence="1">Uncharacterized protein</fullName>
    </submittedName>
</protein>
<evidence type="ECO:0000313" key="1">
    <source>
        <dbReference type="EMBL" id="KIO70850.1"/>
    </source>
</evidence>
<dbReference type="Proteomes" id="UP000032076">
    <property type="component" value="Unassembled WGS sequence"/>
</dbReference>
<gene>
    <name evidence="1" type="ORF">B4167_1257</name>
</gene>
<dbReference type="AlphaFoldDB" id="A0ABD4A397"/>